<organism evidence="2 3">
    <name type="scientific">Glutinoglossum americanum</name>
    <dbReference type="NCBI Taxonomy" id="1670608"/>
    <lineage>
        <taxon>Eukaryota</taxon>
        <taxon>Fungi</taxon>
        <taxon>Dikarya</taxon>
        <taxon>Ascomycota</taxon>
        <taxon>Pezizomycotina</taxon>
        <taxon>Geoglossomycetes</taxon>
        <taxon>Geoglossales</taxon>
        <taxon>Geoglossaceae</taxon>
        <taxon>Glutinoglossum</taxon>
    </lineage>
</organism>
<proteinExistence type="predicted"/>
<dbReference type="EMBL" id="JAGHQL010000014">
    <property type="protein sequence ID" value="KAH0544746.1"/>
    <property type="molecule type" value="Genomic_DNA"/>
</dbReference>
<evidence type="ECO:0000256" key="1">
    <source>
        <dbReference type="SAM" id="SignalP"/>
    </source>
</evidence>
<dbReference type="Proteomes" id="UP000698800">
    <property type="component" value="Unassembled WGS sequence"/>
</dbReference>
<feature type="signal peptide" evidence="1">
    <location>
        <begin position="1"/>
        <end position="16"/>
    </location>
</feature>
<reference evidence="2" key="1">
    <citation type="submission" date="2021-03" db="EMBL/GenBank/DDBJ databases">
        <title>Comparative genomics and phylogenomic investigation of the class Geoglossomycetes provide insights into ecological specialization and systematics.</title>
        <authorList>
            <person name="Melie T."/>
            <person name="Pirro S."/>
            <person name="Miller A.N."/>
            <person name="Quandt A."/>
        </authorList>
    </citation>
    <scope>NUCLEOTIDE SEQUENCE</scope>
    <source>
        <strain evidence="2">GBOQ0MN5Z8</strain>
    </source>
</reference>
<evidence type="ECO:0000313" key="3">
    <source>
        <dbReference type="Proteomes" id="UP000698800"/>
    </source>
</evidence>
<name>A0A9P8IE25_9PEZI</name>
<sequence>MRITTILSLFIVGAIANPLAVRDFGGDDDDHNNDDVRGFDITGVLTEIDLTFPEVKNKCDCIQECLNRPTLCANYVFKFASAEAVAFGHRNCTLCREADLSRPFLHFIVDSDFVLPSDVQLVVDLGASVNINADEVTANGNNPHIGSLVPQAFKDPDSNKVPDNDAVSGYVLLR</sequence>
<feature type="chain" id="PRO_5040107724" evidence="1">
    <location>
        <begin position="17"/>
        <end position="174"/>
    </location>
</feature>
<dbReference type="OrthoDB" id="3899536at2759"/>
<keyword evidence="3" id="KW-1185">Reference proteome</keyword>
<comment type="caution">
    <text evidence="2">The sequence shown here is derived from an EMBL/GenBank/DDBJ whole genome shotgun (WGS) entry which is preliminary data.</text>
</comment>
<keyword evidence="1" id="KW-0732">Signal</keyword>
<evidence type="ECO:0000313" key="2">
    <source>
        <dbReference type="EMBL" id="KAH0544746.1"/>
    </source>
</evidence>
<gene>
    <name evidence="2" type="ORF">FGG08_001113</name>
</gene>
<protein>
    <submittedName>
        <fullName evidence="2">Uncharacterized protein</fullName>
    </submittedName>
</protein>
<accession>A0A9P8IE25</accession>
<dbReference type="AlphaFoldDB" id="A0A9P8IE25"/>